<reference evidence="6" key="2">
    <citation type="submission" date="2017-05" db="UniProtKB">
        <authorList>
            <consortium name="EnsemblMetazoa"/>
        </authorList>
    </citation>
    <scope>IDENTIFICATION</scope>
</reference>
<dbReference type="InterPro" id="IPR000407">
    <property type="entry name" value="GDA1_CD39_NTPase"/>
</dbReference>
<dbReference type="GO" id="GO:0005886">
    <property type="term" value="C:plasma membrane"/>
    <property type="evidence" value="ECO:0007669"/>
    <property type="project" value="TreeGrafter"/>
</dbReference>
<keyword evidence="5" id="KW-0812">Transmembrane</keyword>
<dbReference type="GO" id="GO:0017111">
    <property type="term" value="F:ribonucleoside triphosphate phosphatase activity"/>
    <property type="evidence" value="ECO:0007669"/>
    <property type="project" value="TreeGrafter"/>
</dbReference>
<reference evidence="7" key="1">
    <citation type="journal article" date="2010" name="Nature">
        <title>The Amphimedon queenslandica genome and the evolution of animal complexity.</title>
        <authorList>
            <person name="Srivastava M."/>
            <person name="Simakov O."/>
            <person name="Chapman J."/>
            <person name="Fahey B."/>
            <person name="Gauthier M.E."/>
            <person name="Mitros T."/>
            <person name="Richards G.S."/>
            <person name="Conaco C."/>
            <person name="Dacre M."/>
            <person name="Hellsten U."/>
            <person name="Larroux C."/>
            <person name="Putnam N.H."/>
            <person name="Stanke M."/>
            <person name="Adamska M."/>
            <person name="Darling A."/>
            <person name="Degnan S.M."/>
            <person name="Oakley T.H."/>
            <person name="Plachetzki D.C."/>
            <person name="Zhai Y."/>
            <person name="Adamski M."/>
            <person name="Calcino A."/>
            <person name="Cummins S.F."/>
            <person name="Goodstein D.M."/>
            <person name="Harris C."/>
            <person name="Jackson D.J."/>
            <person name="Leys S.P."/>
            <person name="Shu S."/>
            <person name="Woodcroft B.J."/>
            <person name="Vervoort M."/>
            <person name="Kosik K.S."/>
            <person name="Manning G."/>
            <person name="Degnan B.M."/>
            <person name="Rokhsar D.S."/>
        </authorList>
    </citation>
    <scope>NUCLEOTIDE SEQUENCE [LARGE SCALE GENOMIC DNA]</scope>
</reference>
<dbReference type="GO" id="GO:0005524">
    <property type="term" value="F:ATP binding"/>
    <property type="evidence" value="ECO:0007669"/>
    <property type="project" value="UniProtKB-KW"/>
</dbReference>
<feature type="transmembrane region" description="Helical" evidence="5">
    <location>
        <begin position="12"/>
        <end position="34"/>
    </location>
</feature>
<dbReference type="EnsemblMetazoa" id="Aqu2.1.37954_001">
    <property type="protein sequence ID" value="Aqu2.1.37954_001"/>
    <property type="gene ID" value="Aqu2.1.37954"/>
</dbReference>
<evidence type="ECO:0000256" key="2">
    <source>
        <dbReference type="ARBA" id="ARBA00022801"/>
    </source>
</evidence>
<dbReference type="GO" id="GO:0009134">
    <property type="term" value="P:nucleoside diphosphate catabolic process"/>
    <property type="evidence" value="ECO:0007669"/>
    <property type="project" value="TreeGrafter"/>
</dbReference>
<gene>
    <name evidence="6" type="primary">100640703</name>
</gene>
<feature type="active site" description="Proton acceptor" evidence="3">
    <location>
        <position position="177"/>
    </location>
</feature>
<accession>A0A1X7VDZ2</accession>
<keyword evidence="2" id="KW-0378">Hydrolase</keyword>
<keyword evidence="5" id="KW-0472">Membrane</keyword>
<dbReference type="eggNOG" id="KOG1386">
    <property type="taxonomic scope" value="Eukaryota"/>
</dbReference>
<keyword evidence="5" id="KW-1133">Transmembrane helix</keyword>
<name>A0A1X7VDZ2_AMPQE</name>
<sequence>MAAARGCCKVFTVSLVPATVLCLAIAFFAGFILLPTLYTELSYKEQYALVIDAGSSHSEVFLYNWKLPFYQKTGIVRQKTYCRVEGVGISEYNDSVAAANSLYNCVSGVVKDVPKDYNHEVKAWLGATAGMRLLKRENESLANDTINAINDKYNNKRFKNKDWTLHMNARILSGEEEALSGWITTNYVNGTFERKYPGDERGLSTTNGALDMGGASMQISYNEIDDTDGNNTKTVSLFGETYDVYVRSYLCYGINEASRRILAYAVKNASYASTVEFPCYHTGFIFQTNSSYLFDNHYCTHQLGSGDGNFTNHTIKGSSNAEMCWALIRSAMNFSVNISSGEPIEYTSPNPHGIFYGFSNFYYTSDAFNVSKLIPEQLDSFNQSVSKRCSMDWNEVDSTDDSYYKAFRCIDGMFLLHALGGMGFTNNSKNQWTISFQYQVNDIFIGWSLGYMLDKSSSFISSYYFTRYPYTTVDLIVGMIVLLILCLIFAIFFAFTCSACSKSLRPTKSGYTNIT</sequence>
<dbReference type="FunCoup" id="A0A1X7VDZ2">
    <property type="interactions" value="76"/>
</dbReference>
<protein>
    <submittedName>
        <fullName evidence="6">Uncharacterized protein</fullName>
    </submittedName>
</protein>
<dbReference type="OrthoDB" id="6372431at2759"/>
<comment type="similarity">
    <text evidence="1">Belongs to the GDA1/CD39 NTPase family.</text>
</comment>
<dbReference type="OMA" id="GNAISDM"/>
<dbReference type="Proteomes" id="UP000007879">
    <property type="component" value="Unassembled WGS sequence"/>
</dbReference>
<dbReference type="Gene3D" id="3.30.420.40">
    <property type="match status" value="1"/>
</dbReference>
<evidence type="ECO:0000313" key="6">
    <source>
        <dbReference type="EnsemblMetazoa" id="Aqu2.1.37954_001"/>
    </source>
</evidence>
<keyword evidence="7" id="KW-1185">Reference proteome</keyword>
<dbReference type="PANTHER" id="PTHR11782">
    <property type="entry name" value="ADENOSINE/GUANOSINE DIPHOSPHATASE"/>
    <property type="match status" value="1"/>
</dbReference>
<evidence type="ECO:0000256" key="3">
    <source>
        <dbReference type="PIRSR" id="PIRSR600407-1"/>
    </source>
</evidence>
<keyword evidence="4" id="KW-0067">ATP-binding</keyword>
<evidence type="ECO:0000256" key="1">
    <source>
        <dbReference type="ARBA" id="ARBA00009283"/>
    </source>
</evidence>
<dbReference type="CDD" id="cd24044">
    <property type="entry name" value="ASKHA_NBD_NTPDase1-like"/>
    <property type="match status" value="1"/>
</dbReference>
<evidence type="ECO:0000256" key="4">
    <source>
        <dbReference type="PIRSR" id="PIRSR600407-2"/>
    </source>
</evidence>
<feature type="transmembrane region" description="Helical" evidence="5">
    <location>
        <begin position="475"/>
        <end position="495"/>
    </location>
</feature>
<dbReference type="GO" id="GO:0045134">
    <property type="term" value="F:UDP phosphatase activity"/>
    <property type="evidence" value="ECO:0007669"/>
    <property type="project" value="TreeGrafter"/>
</dbReference>
<dbReference type="GO" id="GO:0004382">
    <property type="term" value="F:GDP phosphatase activity"/>
    <property type="evidence" value="ECO:0007669"/>
    <property type="project" value="TreeGrafter"/>
</dbReference>
<feature type="binding site" evidence="4">
    <location>
        <begin position="214"/>
        <end position="218"/>
    </location>
    <ligand>
        <name>ATP</name>
        <dbReference type="ChEBI" id="CHEBI:30616"/>
    </ligand>
</feature>
<dbReference type="Gene3D" id="3.30.420.150">
    <property type="entry name" value="Exopolyphosphatase. Domain 2"/>
    <property type="match status" value="1"/>
</dbReference>
<dbReference type="AlphaFoldDB" id="A0A1X7VDZ2"/>
<dbReference type="KEGG" id="aqu:100640703"/>
<evidence type="ECO:0000313" key="7">
    <source>
        <dbReference type="Proteomes" id="UP000007879"/>
    </source>
</evidence>
<keyword evidence="4" id="KW-0547">Nucleotide-binding</keyword>
<dbReference type="STRING" id="400682.A0A1X7VDZ2"/>
<dbReference type="PANTHER" id="PTHR11782:SF83">
    <property type="entry name" value="GUANOSINE-DIPHOSPHATASE"/>
    <property type="match status" value="1"/>
</dbReference>
<evidence type="ECO:0000256" key="5">
    <source>
        <dbReference type="SAM" id="Phobius"/>
    </source>
</evidence>
<dbReference type="EnsemblMetazoa" id="XM_019993967.1">
    <property type="protein sequence ID" value="XP_019849526.1"/>
    <property type="gene ID" value="LOC100640703"/>
</dbReference>
<dbReference type="Pfam" id="PF01150">
    <property type="entry name" value="GDA1_CD39"/>
    <property type="match status" value="1"/>
</dbReference>
<proteinExistence type="inferred from homology"/>
<dbReference type="InParanoid" id="A0A1X7VDZ2"/>
<organism evidence="6">
    <name type="scientific">Amphimedon queenslandica</name>
    <name type="common">Sponge</name>
    <dbReference type="NCBI Taxonomy" id="400682"/>
    <lineage>
        <taxon>Eukaryota</taxon>
        <taxon>Metazoa</taxon>
        <taxon>Porifera</taxon>
        <taxon>Demospongiae</taxon>
        <taxon>Heteroscleromorpha</taxon>
        <taxon>Haplosclerida</taxon>
        <taxon>Niphatidae</taxon>
        <taxon>Amphimedon</taxon>
    </lineage>
</organism>